<proteinExistence type="predicted"/>
<name>A0ABM5STU8_9BURK</name>
<keyword evidence="3" id="KW-1185">Reference proteome</keyword>
<protein>
    <submittedName>
        <fullName evidence="2">Uncharacterized protein</fullName>
    </submittedName>
</protein>
<evidence type="ECO:0000313" key="2">
    <source>
        <dbReference type="EMBL" id="AJP55849.1"/>
    </source>
</evidence>
<organism evidence="2 3">
    <name type="scientific">Pandoraea vervacti</name>
    <dbReference type="NCBI Taxonomy" id="656178"/>
    <lineage>
        <taxon>Bacteria</taxon>
        <taxon>Pseudomonadati</taxon>
        <taxon>Pseudomonadota</taxon>
        <taxon>Betaproteobacteria</taxon>
        <taxon>Burkholderiales</taxon>
        <taxon>Burkholderiaceae</taxon>
        <taxon>Pandoraea</taxon>
    </lineage>
</organism>
<dbReference type="EMBL" id="CP010897">
    <property type="protein sequence ID" value="AJP55849.1"/>
    <property type="molecule type" value="Genomic_DNA"/>
</dbReference>
<feature type="region of interest" description="Disordered" evidence="1">
    <location>
        <begin position="1"/>
        <end position="34"/>
    </location>
</feature>
<feature type="compositionally biased region" description="Polar residues" evidence="1">
    <location>
        <begin position="1"/>
        <end position="15"/>
    </location>
</feature>
<reference evidence="3" key="1">
    <citation type="submission" date="2015-02" db="EMBL/GenBank/DDBJ databases">
        <title>Complete Genome Sequencing of Pandoraea vervacti NS15 sp. nov.</title>
        <authorList>
            <person name="Chan K.-G."/>
        </authorList>
    </citation>
    <scope>NUCLEOTIDE SEQUENCE [LARGE SCALE GENOMIC DNA]</scope>
    <source>
        <strain evidence="3">NS15</strain>
    </source>
</reference>
<dbReference type="RefSeq" id="WP_044453198.1">
    <property type="nucleotide sequence ID" value="NZ_CP010897.2"/>
</dbReference>
<gene>
    <name evidence="2" type="ORF">UC34_00285</name>
</gene>
<sequence>MYSIPSTTGAASGATNIPARLEPDDIQKSSPRETTDMAAELTAIGHSAAPSMASLQIGQDSIVTAAAYLRSAPVSTGTYNVDGATEAMKEEVRKGVRDKQDVVAPQWFKELSEHAKREVAQRVVDWVFAPVNSETERWFNRFTADNYIRQYLNGTVSRATYYQVSRLSCLRHVKERIENYGMLEGGGDGTHPLPDRLSRAERIETAKADMWDAVRKAFRELRGVTVPASFLALNENDRRDVVRLTVSWVFSPVNRETHRWFVCLIAEECLRPYLKHTVPQDTYDEVVRVGLGFVRVKIEEYRMLVEEGWSHPRISLAASDLWRAVLDGVANGYDAKTPGSFVCLSKEEMHDVVRLVVAKLLPVTWMSFENHFNRLTANEDVKPFLKGTLSQSDVDGISDKLKMAGSDAMSHVMSRIETLRMVASRYEDPVQKATCDLWEAVLNGLSDAHYATTPASFKRLSSSEDMQAAVNGAVSNLNDLQVWEIESHFNCLTSNADVKPFLKGSMTKTHFDAIERKLRFFTSPSVWRAVTGKMKTYQMDG</sequence>
<dbReference type="Proteomes" id="UP000035085">
    <property type="component" value="Chromosome"/>
</dbReference>
<feature type="compositionally biased region" description="Basic and acidic residues" evidence="1">
    <location>
        <begin position="21"/>
        <end position="34"/>
    </location>
</feature>
<accession>A0ABM5STU8</accession>
<evidence type="ECO:0000256" key="1">
    <source>
        <dbReference type="SAM" id="MobiDB-lite"/>
    </source>
</evidence>
<evidence type="ECO:0000313" key="3">
    <source>
        <dbReference type="Proteomes" id="UP000035085"/>
    </source>
</evidence>